<evidence type="ECO:0000313" key="17">
    <source>
        <dbReference type="Proteomes" id="UP000585050"/>
    </source>
</evidence>
<keyword evidence="3" id="KW-1003">Cell membrane</keyword>
<feature type="domain" description="ABC transporter" evidence="13">
    <location>
        <begin position="482"/>
        <end position="717"/>
    </location>
</feature>
<dbReference type="PROSITE" id="PS50990">
    <property type="entry name" value="PEPTIDASE_C39"/>
    <property type="match status" value="1"/>
</dbReference>
<feature type="domain" description="ABC transmembrane type-1" evidence="14">
    <location>
        <begin position="165"/>
        <end position="446"/>
    </location>
</feature>
<keyword evidence="6" id="KW-0547">Nucleotide-binding</keyword>
<keyword evidence="8" id="KW-0067">ATP-binding</keyword>
<dbReference type="InterPro" id="IPR005897">
    <property type="entry name" value="Pept_C39_ABC_bacteriocin"/>
</dbReference>
<dbReference type="InterPro" id="IPR017871">
    <property type="entry name" value="ABC_transporter-like_CS"/>
</dbReference>
<reference evidence="16 17" key="1">
    <citation type="submission" date="2020-04" db="EMBL/GenBank/DDBJ databases">
        <title>Flammeovirga sp. SR4, a novel species isolated from seawater.</title>
        <authorList>
            <person name="Wang X."/>
        </authorList>
    </citation>
    <scope>NUCLEOTIDE SEQUENCE [LARGE SCALE GENOMIC DNA]</scope>
    <source>
        <strain evidence="16 17">SR4</strain>
    </source>
</reference>
<feature type="transmembrane region" description="Helical" evidence="12">
    <location>
        <begin position="163"/>
        <end position="185"/>
    </location>
</feature>
<dbReference type="SMART" id="SM00382">
    <property type="entry name" value="AAA"/>
    <property type="match status" value="1"/>
</dbReference>
<dbReference type="RefSeq" id="WP_168883604.1">
    <property type="nucleotide sequence ID" value="NZ_JABAIL010000005.1"/>
</dbReference>
<dbReference type="GO" id="GO:0006508">
    <property type="term" value="P:proteolysis"/>
    <property type="evidence" value="ECO:0007669"/>
    <property type="project" value="UniProtKB-KW"/>
</dbReference>
<dbReference type="EMBL" id="JABAIL010000005">
    <property type="protein sequence ID" value="NLR92888.1"/>
    <property type="molecule type" value="Genomic_DNA"/>
</dbReference>
<dbReference type="PROSITE" id="PS50929">
    <property type="entry name" value="ABC_TM1F"/>
    <property type="match status" value="1"/>
</dbReference>
<evidence type="ECO:0000256" key="10">
    <source>
        <dbReference type="ARBA" id="ARBA00022989"/>
    </source>
</evidence>
<dbReference type="InterPro" id="IPR036640">
    <property type="entry name" value="ABC1_TM_sf"/>
</dbReference>
<proteinExistence type="predicted"/>
<keyword evidence="7" id="KW-0378">Hydrolase</keyword>
<dbReference type="FunFam" id="3.40.50.300:FF:000299">
    <property type="entry name" value="ABC transporter ATP-binding protein/permease"/>
    <property type="match status" value="1"/>
</dbReference>
<dbReference type="PROSITE" id="PS50893">
    <property type="entry name" value="ABC_TRANSPORTER_2"/>
    <property type="match status" value="1"/>
</dbReference>
<evidence type="ECO:0000256" key="9">
    <source>
        <dbReference type="ARBA" id="ARBA00022967"/>
    </source>
</evidence>
<dbReference type="Gene3D" id="1.20.1560.10">
    <property type="entry name" value="ABC transporter type 1, transmembrane domain"/>
    <property type="match status" value="1"/>
</dbReference>
<organism evidence="16 17">
    <name type="scientific">Flammeovirga agarivorans</name>
    <dbReference type="NCBI Taxonomy" id="2726742"/>
    <lineage>
        <taxon>Bacteria</taxon>
        <taxon>Pseudomonadati</taxon>
        <taxon>Bacteroidota</taxon>
        <taxon>Cytophagia</taxon>
        <taxon>Cytophagales</taxon>
        <taxon>Flammeovirgaceae</taxon>
        <taxon>Flammeovirga</taxon>
    </lineage>
</organism>
<evidence type="ECO:0000256" key="2">
    <source>
        <dbReference type="ARBA" id="ARBA00022448"/>
    </source>
</evidence>
<dbReference type="GO" id="GO:0005886">
    <property type="term" value="C:plasma membrane"/>
    <property type="evidence" value="ECO:0007669"/>
    <property type="project" value="UniProtKB-SubCell"/>
</dbReference>
<keyword evidence="2" id="KW-0813">Transport</keyword>
<dbReference type="InterPro" id="IPR011527">
    <property type="entry name" value="ABC1_TM_dom"/>
</dbReference>
<dbReference type="GO" id="GO:0016887">
    <property type="term" value="F:ATP hydrolysis activity"/>
    <property type="evidence" value="ECO:0007669"/>
    <property type="project" value="InterPro"/>
</dbReference>
<evidence type="ECO:0000259" key="13">
    <source>
        <dbReference type="PROSITE" id="PS50893"/>
    </source>
</evidence>
<comment type="caution">
    <text evidence="16">The sequence shown here is derived from an EMBL/GenBank/DDBJ whole genome shotgun (WGS) entry which is preliminary data.</text>
</comment>
<evidence type="ECO:0000256" key="8">
    <source>
        <dbReference type="ARBA" id="ARBA00022840"/>
    </source>
</evidence>
<feature type="transmembrane region" description="Helical" evidence="12">
    <location>
        <begin position="200"/>
        <end position="221"/>
    </location>
</feature>
<dbReference type="InterPro" id="IPR003439">
    <property type="entry name" value="ABC_transporter-like_ATP-bd"/>
</dbReference>
<dbReference type="InterPro" id="IPR039421">
    <property type="entry name" value="Type_1_exporter"/>
</dbReference>
<evidence type="ECO:0000256" key="4">
    <source>
        <dbReference type="ARBA" id="ARBA00022670"/>
    </source>
</evidence>
<evidence type="ECO:0000256" key="5">
    <source>
        <dbReference type="ARBA" id="ARBA00022692"/>
    </source>
</evidence>
<accession>A0A7X8SMG7</accession>
<dbReference type="PANTHER" id="PTHR43394:SF1">
    <property type="entry name" value="ATP-BINDING CASSETTE SUB-FAMILY B MEMBER 10, MITOCHONDRIAL"/>
    <property type="match status" value="1"/>
</dbReference>
<dbReference type="InterPro" id="IPR005074">
    <property type="entry name" value="Peptidase_C39"/>
</dbReference>
<dbReference type="GO" id="GO:0008234">
    <property type="term" value="F:cysteine-type peptidase activity"/>
    <property type="evidence" value="ECO:0007669"/>
    <property type="project" value="InterPro"/>
</dbReference>
<feature type="transmembrane region" description="Helical" evidence="12">
    <location>
        <begin position="279"/>
        <end position="298"/>
    </location>
</feature>
<keyword evidence="4" id="KW-0645">Protease</keyword>
<dbReference type="SUPFAM" id="SSF52540">
    <property type="entry name" value="P-loop containing nucleoside triphosphate hydrolases"/>
    <property type="match status" value="1"/>
</dbReference>
<dbReference type="GO" id="GO:0015421">
    <property type="term" value="F:ABC-type oligopeptide transporter activity"/>
    <property type="evidence" value="ECO:0007669"/>
    <property type="project" value="TreeGrafter"/>
</dbReference>
<dbReference type="NCBIfam" id="TIGR01193">
    <property type="entry name" value="bacteriocin_ABC"/>
    <property type="match status" value="1"/>
</dbReference>
<dbReference type="CDD" id="cd18570">
    <property type="entry name" value="ABC_6TM_PCAT1_LagD_like"/>
    <property type="match status" value="1"/>
</dbReference>
<feature type="domain" description="Peptidase C39" evidence="15">
    <location>
        <begin position="10"/>
        <end position="134"/>
    </location>
</feature>
<evidence type="ECO:0000259" key="15">
    <source>
        <dbReference type="PROSITE" id="PS50990"/>
    </source>
</evidence>
<feature type="transmembrane region" description="Helical" evidence="12">
    <location>
        <begin position="393"/>
        <end position="411"/>
    </location>
</feature>
<name>A0A7X8SMG7_9BACT</name>
<dbReference type="CDD" id="cd02418">
    <property type="entry name" value="Peptidase_C39B"/>
    <property type="match status" value="1"/>
</dbReference>
<keyword evidence="11 12" id="KW-0472">Membrane</keyword>
<feature type="transmembrane region" description="Helical" evidence="12">
    <location>
        <begin position="304"/>
        <end position="321"/>
    </location>
</feature>
<comment type="subcellular location">
    <subcellularLocation>
        <location evidence="1">Cell membrane</location>
        <topology evidence="1">Multi-pass membrane protein</topology>
    </subcellularLocation>
</comment>
<evidence type="ECO:0000256" key="1">
    <source>
        <dbReference type="ARBA" id="ARBA00004651"/>
    </source>
</evidence>
<dbReference type="GO" id="GO:0043214">
    <property type="term" value="F:ABC-type bacteriocin transporter activity"/>
    <property type="evidence" value="ECO:0007669"/>
    <property type="project" value="InterPro"/>
</dbReference>
<evidence type="ECO:0000259" key="14">
    <source>
        <dbReference type="PROSITE" id="PS50929"/>
    </source>
</evidence>
<dbReference type="Pfam" id="PF00664">
    <property type="entry name" value="ABC_membrane"/>
    <property type="match status" value="1"/>
</dbReference>
<evidence type="ECO:0000256" key="12">
    <source>
        <dbReference type="SAM" id="Phobius"/>
    </source>
</evidence>
<evidence type="ECO:0000256" key="6">
    <source>
        <dbReference type="ARBA" id="ARBA00022741"/>
    </source>
</evidence>
<dbReference type="InterPro" id="IPR003593">
    <property type="entry name" value="AAA+_ATPase"/>
</dbReference>
<evidence type="ECO:0000313" key="16">
    <source>
        <dbReference type="EMBL" id="NLR92888.1"/>
    </source>
</evidence>
<dbReference type="Pfam" id="PF00005">
    <property type="entry name" value="ABC_tran"/>
    <property type="match status" value="1"/>
</dbReference>
<evidence type="ECO:0000256" key="11">
    <source>
        <dbReference type="ARBA" id="ARBA00023136"/>
    </source>
</evidence>
<evidence type="ECO:0000256" key="7">
    <source>
        <dbReference type="ARBA" id="ARBA00022801"/>
    </source>
</evidence>
<dbReference type="Gene3D" id="3.90.70.10">
    <property type="entry name" value="Cysteine proteinases"/>
    <property type="match status" value="1"/>
</dbReference>
<dbReference type="AlphaFoldDB" id="A0A7X8SMG7"/>
<dbReference type="InterPro" id="IPR027417">
    <property type="entry name" value="P-loop_NTPase"/>
</dbReference>
<evidence type="ECO:0000256" key="3">
    <source>
        <dbReference type="ARBA" id="ARBA00022475"/>
    </source>
</evidence>
<dbReference type="SUPFAM" id="SSF90123">
    <property type="entry name" value="ABC transporter transmembrane region"/>
    <property type="match status" value="1"/>
</dbReference>
<dbReference type="Proteomes" id="UP000585050">
    <property type="component" value="Unassembled WGS sequence"/>
</dbReference>
<dbReference type="Gene3D" id="3.40.50.300">
    <property type="entry name" value="P-loop containing nucleotide triphosphate hydrolases"/>
    <property type="match status" value="1"/>
</dbReference>
<keyword evidence="5 12" id="KW-0812">Transmembrane</keyword>
<protein>
    <submittedName>
        <fullName evidence="16">Peptidase domain-containing ABC transporter</fullName>
    </submittedName>
</protein>
<dbReference type="GO" id="GO:0005524">
    <property type="term" value="F:ATP binding"/>
    <property type="evidence" value="ECO:0007669"/>
    <property type="project" value="UniProtKB-KW"/>
</dbReference>
<dbReference type="PANTHER" id="PTHR43394">
    <property type="entry name" value="ATP-DEPENDENT PERMEASE MDL1, MITOCHONDRIAL"/>
    <property type="match status" value="1"/>
</dbReference>
<dbReference type="PROSITE" id="PS00211">
    <property type="entry name" value="ABC_TRANSPORTER_1"/>
    <property type="match status" value="1"/>
</dbReference>
<dbReference type="Pfam" id="PF03412">
    <property type="entry name" value="Peptidase_C39"/>
    <property type="match status" value="1"/>
</dbReference>
<gene>
    <name evidence="16" type="ORF">HGP29_16870</name>
</gene>
<keyword evidence="17" id="KW-1185">Reference proteome</keyword>
<keyword evidence="10 12" id="KW-1133">Transmembrane helix</keyword>
<keyword evidence="9" id="KW-1278">Translocase</keyword>
<sequence length="729" mass="81455">MKLTKLKVKQRDITDCGATCLLSISRFYGADYSVAKIRQMASTDQKGTNLLGLIEAAKKLGFDAKGVRGDISALPEVSLPSIAHVILENDLQHFIVITKINKTEVTVMDPGDGQFHNYSLEEFSKLWSGVLVLITPAISFEKKNEAISISRRFYELVSAHTNVLIQAIIGALVFTILGLSTSIYIQKIIDYVLVDGNKNLLWLLSIGMVVILMFQTILGVLKSQLVLRTGQMIDARLILGYYQHLIKLPQQFFDTMRVGEIVSRINDAVKIRAFINDSAISLVINVCILIFSFVAMFIYSWKLALVMLLLLPISGGIYWFVNYRNKKFQRKLMESSAELESQLVESIDSIRTIKRLGIEDFSNLKTEIRFVDTLKNVFSISQTNIFSENSTHFVSVIFTVVLLGVGAHFVLNKELTPGELLSFNALLNYLTGPVTALIGMNSQWQNAKIAADRLFELLDLDNEQSNVEEEQIELTPSKIGDIQFQNVSFRYGSRVDVFQKLNLSIPKRKLTAIVGESGSGKSTLAALIQKIYPIQEGRIIIGDININYLSRSSLRNTIGVVPQQIELFKGSVIENIALGELHPNVEKVISICKDLGIIDFIESLPNGFQSEIGEKGSTLSGGQRQRLAIARALYRDPEILILDEPTASLDSKSEEFVQKTIQQLMLKGKTVIIIAHRLSTIQDADKILVLEKGKLVEDGVHFSLLEQNGKYHELWESQIPKGLKELIIA</sequence>